<evidence type="ECO:0000313" key="3">
    <source>
        <dbReference type="Proteomes" id="UP000515856"/>
    </source>
</evidence>
<evidence type="ECO:0000313" key="2">
    <source>
        <dbReference type="EMBL" id="QNM10748.1"/>
    </source>
</evidence>
<dbReference type="InterPro" id="IPR010178">
    <property type="entry name" value="Lit"/>
</dbReference>
<accession>A0A7G9GIW6</accession>
<dbReference type="KEGG" id="ehn:H9Q80_10635"/>
<gene>
    <name evidence="2" type="ORF">H9Q80_10635</name>
</gene>
<feature type="transmembrane region" description="Helical" evidence="1">
    <location>
        <begin position="141"/>
        <end position="163"/>
    </location>
</feature>
<keyword evidence="3" id="KW-1185">Reference proteome</keyword>
<dbReference type="Pfam" id="PF07314">
    <property type="entry name" value="Lit"/>
    <property type="match status" value="1"/>
</dbReference>
<feature type="transmembrane region" description="Helical" evidence="1">
    <location>
        <begin position="203"/>
        <end position="226"/>
    </location>
</feature>
<feature type="transmembrane region" description="Helical" evidence="1">
    <location>
        <begin position="12"/>
        <end position="29"/>
    </location>
</feature>
<name>A0A7G9GIW6_9FIRM</name>
<dbReference type="EMBL" id="CP060636">
    <property type="protein sequence ID" value="QNM10748.1"/>
    <property type="molecule type" value="Genomic_DNA"/>
</dbReference>
<dbReference type="Proteomes" id="UP000515856">
    <property type="component" value="Chromosome"/>
</dbReference>
<keyword evidence="1" id="KW-1133">Transmembrane helix</keyword>
<protein>
    <submittedName>
        <fullName evidence="2">TIGR01906 family membrane protein</fullName>
    </submittedName>
</protein>
<dbReference type="NCBIfam" id="TIGR01906">
    <property type="entry name" value="integ_TIGR01906"/>
    <property type="match status" value="1"/>
</dbReference>
<reference evidence="2 3" key="1">
    <citation type="submission" date="2020-08" db="EMBL/GenBank/DDBJ databases">
        <authorList>
            <person name="Liu C."/>
            <person name="Sun Q."/>
        </authorList>
    </citation>
    <scope>NUCLEOTIDE SEQUENCE [LARGE SCALE GENOMIC DNA]</scope>
    <source>
        <strain evidence="2 3">NSJ-61</strain>
    </source>
</reference>
<evidence type="ECO:0000256" key="1">
    <source>
        <dbReference type="SAM" id="Phobius"/>
    </source>
</evidence>
<dbReference type="AlphaFoldDB" id="A0A7G9GIW6"/>
<proteinExistence type="predicted"/>
<keyword evidence="1" id="KW-0812">Transmembrane</keyword>
<feature type="transmembrane region" description="Helical" evidence="1">
    <location>
        <begin position="105"/>
        <end position="129"/>
    </location>
</feature>
<dbReference type="RefSeq" id="WP_117454424.1">
    <property type="nucleotide sequence ID" value="NZ_CP060636.1"/>
</dbReference>
<sequence>MKQIFEKLNAIAAYAIAISAVLIMLITSIDYNCFDKGFYAKEYKDLNTAQSLGMTEKDLNKATYTLLDYLKNERDDIQVEISLKGTKTEAFNEKEASHMVDVRNLYHFALILRKGCIVALLVSLVYLIFQYRGGIYTHLSIAYMKTAILFFVFFALVGFWAYADFDAFWTAFHRLAFRNDLWLLDPSTDLMINLFPSDFFFKLVFKIITWFAAGFAGLFAVSYVYLRHQLHKVHKELMGNDELPQSDTGK</sequence>
<organism evidence="2 3">
    <name type="scientific">[Eubacterium] hominis</name>
    <dbReference type="NCBI Taxonomy" id="2764325"/>
    <lineage>
        <taxon>Bacteria</taxon>
        <taxon>Bacillati</taxon>
        <taxon>Bacillota</taxon>
        <taxon>Erysipelotrichia</taxon>
        <taxon>Erysipelotrichales</taxon>
        <taxon>Erysipelotrichaceae</taxon>
        <taxon>Amedibacillus</taxon>
    </lineage>
</organism>
<keyword evidence="1" id="KW-0472">Membrane</keyword>